<dbReference type="Gene3D" id="3.40.50.300">
    <property type="entry name" value="P-loop containing nucleotide triphosphate hydrolases"/>
    <property type="match status" value="1"/>
</dbReference>
<dbReference type="InterPro" id="IPR027417">
    <property type="entry name" value="P-loop_NTPase"/>
</dbReference>
<dbReference type="SUPFAM" id="SSF52540">
    <property type="entry name" value="P-loop containing nucleoside triphosphate hydrolases"/>
    <property type="match status" value="1"/>
</dbReference>
<dbReference type="Pfam" id="PF13191">
    <property type="entry name" value="AAA_16"/>
    <property type="match status" value="1"/>
</dbReference>
<evidence type="ECO:0000313" key="3">
    <source>
        <dbReference type="EMBL" id="AOR30905.1"/>
    </source>
</evidence>
<reference evidence="4" key="1">
    <citation type="submission" date="2016-09" db="EMBL/GenBank/DDBJ databases">
        <title>Streptomyces puniciscabiei strain:TW1S1 Genome sequencing and assembly.</title>
        <authorList>
            <person name="Kim M.-K."/>
            <person name="Kim S.B."/>
        </authorList>
    </citation>
    <scope>NUCLEOTIDE SEQUENCE [LARGE SCALE GENOMIC DNA]</scope>
    <source>
        <strain evidence="4">TW1S1</strain>
    </source>
</reference>
<proteinExistence type="predicted"/>
<protein>
    <recommendedName>
        <fullName evidence="2">Orc1-like AAA ATPase domain-containing protein</fullName>
    </recommendedName>
</protein>
<feature type="domain" description="Orc1-like AAA ATPase" evidence="2">
    <location>
        <begin position="344"/>
        <end position="462"/>
    </location>
</feature>
<keyword evidence="4" id="KW-1185">Reference proteome</keyword>
<dbReference type="EMBL" id="CP017248">
    <property type="protein sequence ID" value="AOR30905.1"/>
    <property type="molecule type" value="Genomic_DNA"/>
</dbReference>
<dbReference type="AlphaFoldDB" id="A0A1D7Y5M7"/>
<gene>
    <name evidence="3" type="ORF">BFF78_07445</name>
</gene>
<sequence>MNLVVDTAASMEVWDETVHDLQDRLQQAPFHDVQIQTIDASARGPLRAGNTITPVPGRQALLVVSDCVGPAWRDGRAVDLLDTWCRSCSTAVLQPLPSSLRHRLGPLLAPFSWRAERPATPTAWLTCRLQPGSLEEAAGLDAAGAVPVLALDDQPSTQGWVRLVTDPRTDWYHGEGIPVGSQGELWSGLDSPSPPADPHDFLRAFEEIAGPAALRLAALLAPFSLITVGLMRAAQRELIPEADEAVAEVFYGGLLERAPGRDAEVGGQRAYLLREDIAEPLGERLTLSDVRRAWSLAHEVLPRSNAPAKARSLPSSTLPSQHNRVRRDGPPLRVSYGLQPRNPRFVGREAVLKAIHTHLNRPGSDGMCVLHGLAGVGKTTTALEYAHRYSHEYDFVWWSQARDAQSLIRSLAHLGNELSIPPGPDGRPPEAAVLHRLRTGRVERGWLLVLDNADSPARLNELLPLGAGHILVTSRHISWTDRTDNHVPVPPLDRADSRALLHSLAPRLTADEQDALAARAGDLPPLLIQLGHFLAKHRLSVTEHLEELDRLSAVLLARGGPGDYEVPLAALWKQAVEELRLDSAGKHAAELLGVLSCLGTGPVSLELLSASCKPRNTTGLPAATGFGKVLHDKVGLHLAMDRLAAEALATVHDDGDVEAVEVHPALQTVMRAVVMGPNELTTAGKTALALLSAALPGDPTRPGGRARLAEIAHRLDLSMALHEDSHELVLAVIGHHAAVGDTKTAAVLARVALHAWSGRLSTEDPVIITLTAHAKATTP</sequence>
<dbReference type="PANTHER" id="PTHR35205:SF1">
    <property type="entry name" value="ZU5 DOMAIN-CONTAINING PROTEIN"/>
    <property type="match status" value="1"/>
</dbReference>
<dbReference type="NCBIfam" id="NF040586">
    <property type="entry name" value="FxSxx_TPR"/>
    <property type="match status" value="1"/>
</dbReference>
<organism evidence="3 4">
    <name type="scientific">Streptomyces fodineus</name>
    <dbReference type="NCBI Taxonomy" id="1904616"/>
    <lineage>
        <taxon>Bacteria</taxon>
        <taxon>Bacillati</taxon>
        <taxon>Actinomycetota</taxon>
        <taxon>Actinomycetes</taxon>
        <taxon>Kitasatosporales</taxon>
        <taxon>Streptomycetaceae</taxon>
        <taxon>Streptomyces</taxon>
    </lineage>
</organism>
<accession>A0A1D7Y5M7</accession>
<evidence type="ECO:0000259" key="2">
    <source>
        <dbReference type="Pfam" id="PF13191"/>
    </source>
</evidence>
<dbReference type="InterPro" id="IPR041664">
    <property type="entry name" value="AAA_16"/>
</dbReference>
<dbReference type="RefSeq" id="WP_069777557.1">
    <property type="nucleotide sequence ID" value="NZ_CP017248.1"/>
</dbReference>
<feature type="region of interest" description="Disordered" evidence="1">
    <location>
        <begin position="305"/>
        <end position="331"/>
    </location>
</feature>
<dbReference type="KEGG" id="spun:BFF78_07445"/>
<name>A0A1D7Y5M7_9ACTN</name>
<dbReference type="Proteomes" id="UP000094960">
    <property type="component" value="Chromosome"/>
</dbReference>
<feature type="compositionally biased region" description="Polar residues" evidence="1">
    <location>
        <begin position="313"/>
        <end position="322"/>
    </location>
</feature>
<evidence type="ECO:0000256" key="1">
    <source>
        <dbReference type="SAM" id="MobiDB-lite"/>
    </source>
</evidence>
<dbReference type="PANTHER" id="PTHR35205">
    <property type="entry name" value="NB-ARC AND TPR DOMAIN PROTEIN"/>
    <property type="match status" value="1"/>
</dbReference>
<evidence type="ECO:0000313" key="4">
    <source>
        <dbReference type="Proteomes" id="UP000094960"/>
    </source>
</evidence>